<dbReference type="STRING" id="74969.FAD_1072"/>
<dbReference type="OrthoDB" id="6342at2157"/>
<dbReference type="InterPro" id="IPR016161">
    <property type="entry name" value="Ald_DH/histidinol_DH"/>
</dbReference>
<dbReference type="PROSITE" id="PS00070">
    <property type="entry name" value="ALDEHYDE_DEHYDR_CYS"/>
    <property type="match status" value="1"/>
</dbReference>
<dbReference type="SUPFAM" id="SSF53720">
    <property type="entry name" value="ALDH-like"/>
    <property type="match status" value="1"/>
</dbReference>
<accession>A0A1V0N498</accession>
<dbReference type="Proteomes" id="UP000192050">
    <property type="component" value="Chromosome"/>
</dbReference>
<evidence type="ECO:0000313" key="8">
    <source>
        <dbReference type="Proteomes" id="UP000192050"/>
    </source>
</evidence>
<dbReference type="FunFam" id="3.40.309.10:FF:000012">
    <property type="entry name" value="Betaine aldehyde dehydrogenase"/>
    <property type="match status" value="1"/>
</dbReference>
<dbReference type="AlphaFoldDB" id="A0A1V0N498"/>
<organism evidence="7 8">
    <name type="scientific">Ferroplasma acidiphilum</name>
    <dbReference type="NCBI Taxonomy" id="74969"/>
    <lineage>
        <taxon>Archaea</taxon>
        <taxon>Methanobacteriati</taxon>
        <taxon>Thermoplasmatota</taxon>
        <taxon>Thermoplasmata</taxon>
        <taxon>Thermoplasmatales</taxon>
        <taxon>Ferroplasmaceae</taxon>
        <taxon>Ferroplasma</taxon>
    </lineage>
</organism>
<comment type="similarity">
    <text evidence="1 5">Belongs to the aldehyde dehydrogenase family.</text>
</comment>
<dbReference type="GeneID" id="84217672"/>
<evidence type="ECO:0000256" key="2">
    <source>
        <dbReference type="ARBA" id="ARBA00011881"/>
    </source>
</evidence>
<evidence type="ECO:0000256" key="1">
    <source>
        <dbReference type="ARBA" id="ARBA00009986"/>
    </source>
</evidence>
<dbReference type="InterPro" id="IPR016163">
    <property type="entry name" value="Ald_DH_C"/>
</dbReference>
<dbReference type="KEGG" id="fai:FAD_1072"/>
<gene>
    <name evidence="7" type="ORF">FAD_1072</name>
</gene>
<evidence type="ECO:0000313" key="7">
    <source>
        <dbReference type="EMBL" id="ARD84953.1"/>
    </source>
</evidence>
<proteinExistence type="inferred from homology"/>
<dbReference type="PANTHER" id="PTHR11699">
    <property type="entry name" value="ALDEHYDE DEHYDROGENASE-RELATED"/>
    <property type="match status" value="1"/>
</dbReference>
<feature type="active site" evidence="4">
    <location>
        <position position="251"/>
    </location>
</feature>
<evidence type="ECO:0000256" key="4">
    <source>
        <dbReference type="PROSITE-ProRule" id="PRU10007"/>
    </source>
</evidence>
<dbReference type="GO" id="GO:0016620">
    <property type="term" value="F:oxidoreductase activity, acting on the aldehyde or oxo group of donors, NAD or NADP as acceptor"/>
    <property type="evidence" value="ECO:0007669"/>
    <property type="project" value="InterPro"/>
</dbReference>
<reference evidence="7 8" key="1">
    <citation type="submission" date="2011-10" db="EMBL/GenBank/DDBJ databases">
        <title>Metabolic and evolutionary patterns in the extreme acidophile Ferroplasma acidiphilum.</title>
        <authorList>
            <person name="Golyshina O.V."/>
            <person name="Kozyavkin S.A."/>
            <person name="Tatusov R.L."/>
            <person name="Slesarev A.I."/>
            <person name="Golyshin P.N."/>
        </authorList>
    </citation>
    <scope>NUCLEOTIDE SEQUENCE [LARGE SCALE GENOMIC DNA]</scope>
    <source>
        <strain evidence="8">Y</strain>
    </source>
</reference>
<dbReference type="RefSeq" id="WP_081142447.1">
    <property type="nucleotide sequence ID" value="NZ_CP015363.1"/>
</dbReference>
<sequence length="497" mass="54787">METYKMFINGEWVESSGKQVLKVLNPSTGLAVASVQSASRDDVRKAIESARKSFDSGAWSRATPGDRSNVLLKVADLIEQNQDKFIKVETENSGKSIKQISGYDIPYTIDNIRFLAGACRILEGKAMNEYVADGTSAIRREPIGAIGIITPWNYPLMMVVWRAFPALAMGNSVVVKPASYTPLTTLMLADIMKEAGIPDGVFNVITGPGSSVGEEMAKSEKLDMIAFTGSTEVGKRLSVLAASNLKKVSLELGGKAPFIVFKDANIDAAVESAIVGGLVNNGQDCANSTRYYIQEEVFEKFVSRLKNRIQKLRIGDPMDPATDMGPLISETQRERVEGYIEKGIKEGGKLLSGGERPEIPGHEKGYYINPALIYTENEDSAIVKEEIFGPVFTILKFKDYNDAIRRSNDVTYGLGSSVWTSDITTAIRATRDLRFGTVWVNEHVVVPSEMPWAGYKESGHGASLSPYSLEEFTYIKHVYFDLTGKVRKDWYDQIFKG</sequence>
<keyword evidence="8" id="KW-1185">Reference proteome</keyword>
<evidence type="ECO:0000256" key="5">
    <source>
        <dbReference type="RuleBase" id="RU003345"/>
    </source>
</evidence>
<name>A0A1V0N498_9ARCH</name>
<keyword evidence="3 5" id="KW-0560">Oxidoreductase</keyword>
<dbReference type="InterPro" id="IPR016162">
    <property type="entry name" value="Ald_DH_N"/>
</dbReference>
<dbReference type="InterPro" id="IPR015590">
    <property type="entry name" value="Aldehyde_DH_dom"/>
</dbReference>
<protein>
    <submittedName>
        <fullName evidence="7">Gamma-aminobutyraldehyde dehydrogenase</fullName>
    </submittedName>
</protein>
<dbReference type="InterPro" id="IPR029510">
    <property type="entry name" value="Ald_DH_CS_GLU"/>
</dbReference>
<dbReference type="Gene3D" id="3.40.605.10">
    <property type="entry name" value="Aldehyde Dehydrogenase, Chain A, domain 1"/>
    <property type="match status" value="1"/>
</dbReference>
<dbReference type="Gene3D" id="3.40.309.10">
    <property type="entry name" value="Aldehyde Dehydrogenase, Chain A, domain 2"/>
    <property type="match status" value="1"/>
</dbReference>
<dbReference type="PROSITE" id="PS00687">
    <property type="entry name" value="ALDEHYDE_DEHYDR_GLU"/>
    <property type="match status" value="1"/>
</dbReference>
<dbReference type="FunFam" id="3.40.605.10:FF:000007">
    <property type="entry name" value="NAD/NADP-dependent betaine aldehyde dehydrogenase"/>
    <property type="match status" value="1"/>
</dbReference>
<dbReference type="EMBL" id="CP015363">
    <property type="protein sequence ID" value="ARD84953.1"/>
    <property type="molecule type" value="Genomic_DNA"/>
</dbReference>
<evidence type="ECO:0000259" key="6">
    <source>
        <dbReference type="Pfam" id="PF00171"/>
    </source>
</evidence>
<dbReference type="Pfam" id="PF00171">
    <property type="entry name" value="Aldedh"/>
    <property type="match status" value="1"/>
</dbReference>
<feature type="domain" description="Aldehyde dehydrogenase" evidence="6">
    <location>
        <begin position="12"/>
        <end position="478"/>
    </location>
</feature>
<dbReference type="InterPro" id="IPR016160">
    <property type="entry name" value="Ald_DH_CS_CYS"/>
</dbReference>
<comment type="subunit">
    <text evidence="2">Homotetramer.</text>
</comment>
<evidence type="ECO:0000256" key="3">
    <source>
        <dbReference type="ARBA" id="ARBA00023002"/>
    </source>
</evidence>